<evidence type="ECO:0000313" key="2">
    <source>
        <dbReference type="Proteomes" id="UP000783213"/>
    </source>
</evidence>
<reference evidence="1 2" key="1">
    <citation type="journal article" date="2020" name="Genome Biol. Evol.">
        <title>Comparative genomics of Sclerotiniaceae.</title>
        <authorList>
            <person name="Valero Jimenez C.A."/>
            <person name="Steentjes M."/>
            <person name="Scholten O.E."/>
            <person name="Van Kan J.A.L."/>
        </authorList>
    </citation>
    <scope>NUCLEOTIDE SEQUENCE [LARGE SCALE GENOMIC DNA]</scope>
    <source>
        <strain evidence="1 2">B1</strain>
    </source>
</reference>
<gene>
    <name evidence="1" type="ORF">EAE98_000910</name>
</gene>
<dbReference type="GeneID" id="62227684"/>
<name>A0ABQ7J064_9HELO</name>
<accession>A0ABQ7J064</accession>
<dbReference type="EMBL" id="RCSX01000002">
    <property type="protein sequence ID" value="KAF7938572.1"/>
    <property type="molecule type" value="Genomic_DNA"/>
</dbReference>
<dbReference type="Proteomes" id="UP000783213">
    <property type="component" value="Unassembled WGS sequence"/>
</dbReference>
<proteinExistence type="predicted"/>
<keyword evidence="2" id="KW-1185">Reference proteome</keyword>
<protein>
    <submittedName>
        <fullName evidence="1">Uncharacterized protein</fullName>
    </submittedName>
</protein>
<comment type="caution">
    <text evidence="1">The sequence shown here is derived from an EMBL/GenBank/DDBJ whole genome shotgun (WGS) entry which is preliminary data.</text>
</comment>
<sequence length="90" mass="10029">MVYMIVYDNSSLFGCCRCEKLMRRWLGGVYKCKADTDDFADNSDIATDLSFHNKRTGNSTTTCDAKSADGAYSLANILIEIPFSNNARII</sequence>
<organism evidence="1 2">
    <name type="scientific">Botrytis deweyae</name>
    <dbReference type="NCBI Taxonomy" id="2478750"/>
    <lineage>
        <taxon>Eukaryota</taxon>
        <taxon>Fungi</taxon>
        <taxon>Dikarya</taxon>
        <taxon>Ascomycota</taxon>
        <taxon>Pezizomycotina</taxon>
        <taxon>Leotiomycetes</taxon>
        <taxon>Helotiales</taxon>
        <taxon>Sclerotiniaceae</taxon>
        <taxon>Botrytis</taxon>
    </lineage>
</organism>
<evidence type="ECO:0000313" key="1">
    <source>
        <dbReference type="EMBL" id="KAF7938572.1"/>
    </source>
</evidence>
<dbReference type="RefSeq" id="XP_038814793.1">
    <property type="nucleotide sequence ID" value="XM_038948527.1"/>
</dbReference>